<keyword evidence="3" id="KW-0443">Lipid metabolism</keyword>
<evidence type="ECO:0000256" key="3">
    <source>
        <dbReference type="ARBA" id="ARBA00023098"/>
    </source>
</evidence>
<dbReference type="InterPro" id="IPR004276">
    <property type="entry name" value="GlycoTrans_28_N"/>
</dbReference>
<evidence type="ECO:0000313" key="8">
    <source>
        <dbReference type="Proteomes" id="UP001583193"/>
    </source>
</evidence>
<evidence type="ECO:0008006" key="9">
    <source>
        <dbReference type="Google" id="ProtNLM"/>
    </source>
</evidence>
<feature type="domain" description="Erythromycin biosynthesis protein CIII-like C-terminal" evidence="6">
    <location>
        <begin position="420"/>
        <end position="503"/>
    </location>
</feature>
<dbReference type="PANTHER" id="PTHR48050">
    <property type="entry name" value="STEROL 3-BETA-GLUCOSYLTRANSFERASE"/>
    <property type="match status" value="1"/>
</dbReference>
<dbReference type="Pfam" id="PF03033">
    <property type="entry name" value="Glyco_transf_28"/>
    <property type="match status" value="1"/>
</dbReference>
<evidence type="ECO:0000256" key="2">
    <source>
        <dbReference type="ARBA" id="ARBA00022679"/>
    </source>
</evidence>
<accession>A0ABR3WWH8</accession>
<dbReference type="Proteomes" id="UP001583193">
    <property type="component" value="Unassembled WGS sequence"/>
</dbReference>
<proteinExistence type="predicted"/>
<evidence type="ECO:0000256" key="1">
    <source>
        <dbReference type="ARBA" id="ARBA00004184"/>
    </source>
</evidence>
<feature type="compositionally biased region" description="Polar residues" evidence="4">
    <location>
        <begin position="32"/>
        <end position="42"/>
    </location>
</feature>
<evidence type="ECO:0000259" key="5">
    <source>
        <dbReference type="Pfam" id="PF03033"/>
    </source>
</evidence>
<dbReference type="PANTHER" id="PTHR48050:SF27">
    <property type="entry name" value="GLUCOSYLTRANSFERASE, PUTATIVE (AFU_ORTHOLOGUE AFUA_7G04880)-RELATED"/>
    <property type="match status" value="1"/>
</dbReference>
<dbReference type="SUPFAM" id="SSF53756">
    <property type="entry name" value="UDP-Glycosyltransferase/glycogen phosphorylase"/>
    <property type="match status" value="1"/>
</dbReference>
<dbReference type="InterPro" id="IPR002213">
    <property type="entry name" value="UDP_glucos_trans"/>
</dbReference>
<feature type="region of interest" description="Disordered" evidence="4">
    <location>
        <begin position="1"/>
        <end position="61"/>
    </location>
</feature>
<feature type="domain" description="Glycosyltransferase family 28 N-terminal" evidence="5">
    <location>
        <begin position="105"/>
        <end position="253"/>
    </location>
</feature>
<evidence type="ECO:0000259" key="6">
    <source>
        <dbReference type="Pfam" id="PF06722"/>
    </source>
</evidence>
<comment type="caution">
    <text evidence="7">The sequence shown here is derived from an EMBL/GenBank/DDBJ whole genome shotgun (WGS) entry which is preliminary data.</text>
</comment>
<reference evidence="7 8" key="1">
    <citation type="journal article" date="2024" name="IMA Fungus">
        <title>IMA Genome - F19 : A genome assembly and annotation guide to empower mycologists, including annotated draft genome sequences of Ceratocystis pirilliformis, Diaporthe australafricana, Fusarium ophioides, Paecilomyces lecythidis, and Sporothrix stenoceras.</title>
        <authorList>
            <person name="Aylward J."/>
            <person name="Wilson A.M."/>
            <person name="Visagie C.M."/>
            <person name="Spraker J."/>
            <person name="Barnes I."/>
            <person name="Buitendag C."/>
            <person name="Ceriani C."/>
            <person name="Del Mar Angel L."/>
            <person name="du Plessis D."/>
            <person name="Fuchs T."/>
            <person name="Gasser K."/>
            <person name="Kramer D."/>
            <person name="Li W."/>
            <person name="Munsamy K."/>
            <person name="Piso A."/>
            <person name="Price J.L."/>
            <person name="Sonnekus B."/>
            <person name="Thomas C."/>
            <person name="van der Nest A."/>
            <person name="van Dijk A."/>
            <person name="van Heerden A."/>
            <person name="van Vuuren N."/>
            <person name="Yilmaz N."/>
            <person name="Duong T.A."/>
            <person name="van der Merwe N.A."/>
            <person name="Wingfield M.J."/>
            <person name="Wingfield B.D."/>
        </authorList>
    </citation>
    <scope>NUCLEOTIDE SEQUENCE [LARGE SCALE GENOMIC DNA]</scope>
    <source>
        <strain evidence="7 8">CMW 18167</strain>
    </source>
</reference>
<dbReference type="InterPro" id="IPR010610">
    <property type="entry name" value="EryCIII-like_C"/>
</dbReference>
<dbReference type="Pfam" id="PF06722">
    <property type="entry name" value="EryCIII-like_C"/>
    <property type="match status" value="1"/>
</dbReference>
<evidence type="ECO:0000256" key="4">
    <source>
        <dbReference type="SAM" id="MobiDB-lite"/>
    </source>
</evidence>
<dbReference type="Gene3D" id="3.40.50.2000">
    <property type="entry name" value="Glycogen Phosphorylase B"/>
    <property type="match status" value="2"/>
</dbReference>
<evidence type="ECO:0000313" key="7">
    <source>
        <dbReference type="EMBL" id="KAL1867777.1"/>
    </source>
</evidence>
<dbReference type="InterPro" id="IPR050426">
    <property type="entry name" value="Glycosyltransferase_28"/>
</dbReference>
<comment type="subcellular location">
    <subcellularLocation>
        <location evidence="1">Endomembrane system</location>
        <topology evidence="1">Peripheral membrane protein</topology>
    </subcellularLocation>
</comment>
<name>A0ABR3WWH8_9EURO</name>
<gene>
    <name evidence="7" type="ORF">Plec18167_008523</name>
</gene>
<keyword evidence="8" id="KW-1185">Reference proteome</keyword>
<protein>
    <recommendedName>
        <fullName evidence="9">Glycosyltransferase family 28 N-terminal domain-containing protein</fullName>
    </recommendedName>
</protein>
<organism evidence="7 8">
    <name type="scientific">Paecilomyces lecythidis</name>
    <dbReference type="NCBI Taxonomy" id="3004212"/>
    <lineage>
        <taxon>Eukaryota</taxon>
        <taxon>Fungi</taxon>
        <taxon>Dikarya</taxon>
        <taxon>Ascomycota</taxon>
        <taxon>Pezizomycotina</taxon>
        <taxon>Eurotiomycetes</taxon>
        <taxon>Eurotiomycetidae</taxon>
        <taxon>Eurotiales</taxon>
        <taxon>Thermoascaceae</taxon>
        <taxon>Paecilomyces</taxon>
    </lineage>
</organism>
<dbReference type="CDD" id="cd03784">
    <property type="entry name" value="GT1_Gtf-like"/>
    <property type="match status" value="1"/>
</dbReference>
<dbReference type="EMBL" id="JAVDPF010000042">
    <property type="protein sequence ID" value="KAL1867777.1"/>
    <property type="molecule type" value="Genomic_DNA"/>
</dbReference>
<keyword evidence="2" id="KW-0808">Transferase</keyword>
<sequence>MDEVGDFNTPPGRRDSLPSYESIMSIEYSPDDTANNNTPCSSDSHRPMVSLPEVSSTNNGRIDVRVGSRCSQNLELLMSHQVPENYQTNETPTNGVPTWDIKLNIVIQVVGSRGDVQPFIALGNELQKFGHRVRLATHAIFEDFVTKAGLEFYSIGGDPVELMSYMVRNPGLIPSMKVLRAGEIQQKRTTLANILDGCWRSCIEPDSHSHVPFVADAIIANPPSFAHIHCAQALDIPVHLMFTMPWTSTRAFPHPLANLKYSGKDHSLGNLISYHFVEWITWQGLGDLVNKWRRTVLGLPQIPATEGPNLAETLNVPFTYCWSPALIPKPGDWGPNVDVSGFFFRDPPFYEPPSELREFLHAGASPVYIGFGSIVLEDPEKMLSIILDAVRRANVRAIISYGWANVKGPKLSHVHYLGDCPHEWLFQHVVAVVHHGGAGTTACGLRNGKPTAIIPFFGDQPFWGNMVAAVGAGPKPIPHKDLTGQKLAGAITYCLTDKVMSAARGIARNIKQECGVRAAVNSFHSHLPQHTMRCDLIPSQPAVWEMKRGKRTIQLSNLAACCLKNQGYLHEKNLKRHKTKSIFIDIRRWDPVTAISSASLSTVTEMADATVGIFRDPYREFKRHREKQNIATSDMASNKTGASAGGEYSGYGKDMALASVISFGKFLGRTSRGALVDLPLAAVEGMRAVPRLYGENVRDNHKATDWKSGMRVAGSAFVHGLHEGVTDIFVYTYHGKREQGTIGVAKGLTKGLVSLTLKTGAATMGLVAYSNQGIYHSLRTAMKQGLTEKVEQARWAEAEYIMRMEGNLPAYVQEVCGAFDALMVARDT</sequence>